<proteinExistence type="predicted"/>
<feature type="non-terminal residue" evidence="2">
    <location>
        <position position="1"/>
    </location>
</feature>
<feature type="transmembrane region" description="Helical" evidence="1">
    <location>
        <begin position="143"/>
        <end position="161"/>
    </location>
</feature>
<protein>
    <submittedName>
        <fullName evidence="2">(African queen) hypothetical protein</fullName>
    </submittedName>
</protein>
<dbReference type="Proteomes" id="UP000789524">
    <property type="component" value="Unassembled WGS sequence"/>
</dbReference>
<comment type="caution">
    <text evidence="2">The sequence shown here is derived from an EMBL/GenBank/DDBJ whole genome shotgun (WGS) entry which is preliminary data.</text>
</comment>
<dbReference type="EMBL" id="CAKASE010000081">
    <property type="protein sequence ID" value="CAG9583457.1"/>
    <property type="molecule type" value="Genomic_DNA"/>
</dbReference>
<evidence type="ECO:0000313" key="3">
    <source>
        <dbReference type="Proteomes" id="UP000789524"/>
    </source>
</evidence>
<feature type="transmembrane region" description="Helical" evidence="1">
    <location>
        <begin position="67"/>
        <end position="90"/>
    </location>
</feature>
<reference evidence="2" key="1">
    <citation type="submission" date="2021-09" db="EMBL/GenBank/DDBJ databases">
        <authorList>
            <person name="Martin H S."/>
        </authorList>
    </citation>
    <scope>NUCLEOTIDE SEQUENCE</scope>
</reference>
<feature type="transmembrane region" description="Helical" evidence="1">
    <location>
        <begin position="102"/>
        <end position="122"/>
    </location>
</feature>
<sequence length="173" mass="19473">SYSECLNMIHITSFCWCLGLETGSKIIGYLHLLISLGLMVLYSVTAREAGQLMGTVEDAVDGLYSKVYYIAVSLAVFTVLHVTLAIILIYSVHKRQVTGVRVWVWSMLLLLLLSLSYVLYSMTLGLHVLRVTHLPHLRGGNRVLMYCILCVHSYSLLLRSFEDSETCGPIDYH</sequence>
<keyword evidence="1" id="KW-0472">Membrane</keyword>
<dbReference type="OrthoDB" id="7461084at2759"/>
<keyword evidence="1" id="KW-1133">Transmembrane helix</keyword>
<organism evidence="2 3">
    <name type="scientific">Danaus chrysippus</name>
    <name type="common">African queen</name>
    <dbReference type="NCBI Taxonomy" id="151541"/>
    <lineage>
        <taxon>Eukaryota</taxon>
        <taxon>Metazoa</taxon>
        <taxon>Ecdysozoa</taxon>
        <taxon>Arthropoda</taxon>
        <taxon>Hexapoda</taxon>
        <taxon>Insecta</taxon>
        <taxon>Pterygota</taxon>
        <taxon>Neoptera</taxon>
        <taxon>Endopterygota</taxon>
        <taxon>Lepidoptera</taxon>
        <taxon>Glossata</taxon>
        <taxon>Ditrysia</taxon>
        <taxon>Papilionoidea</taxon>
        <taxon>Nymphalidae</taxon>
        <taxon>Danainae</taxon>
        <taxon>Danaini</taxon>
        <taxon>Danaina</taxon>
        <taxon>Danaus</taxon>
        <taxon>Anosia</taxon>
    </lineage>
</organism>
<evidence type="ECO:0000313" key="2">
    <source>
        <dbReference type="EMBL" id="CAG9583457.1"/>
    </source>
</evidence>
<keyword evidence="1" id="KW-0812">Transmembrane</keyword>
<name>A0A8J2WDW1_9NEOP</name>
<accession>A0A8J2WDW1</accession>
<gene>
    <name evidence="2" type="ORF">DCHRY22_LOCUS14844</name>
</gene>
<evidence type="ECO:0000256" key="1">
    <source>
        <dbReference type="SAM" id="Phobius"/>
    </source>
</evidence>
<keyword evidence="3" id="KW-1185">Reference proteome</keyword>
<feature type="transmembrane region" description="Helical" evidence="1">
    <location>
        <begin position="26"/>
        <end position="46"/>
    </location>
</feature>
<dbReference type="AlphaFoldDB" id="A0A8J2WDW1"/>